<proteinExistence type="predicted"/>
<dbReference type="EMBL" id="BK032631">
    <property type="protein sequence ID" value="DAF52251.1"/>
    <property type="molecule type" value="Genomic_DNA"/>
</dbReference>
<accession>A0A8S5SN69</accession>
<organism evidence="1">
    <name type="scientific">Podoviridae sp. ctIKM86</name>
    <dbReference type="NCBI Taxonomy" id="2827729"/>
    <lineage>
        <taxon>Viruses</taxon>
        <taxon>Duplodnaviria</taxon>
        <taxon>Heunggongvirae</taxon>
        <taxon>Uroviricota</taxon>
        <taxon>Caudoviricetes</taxon>
    </lineage>
</organism>
<reference evidence="1" key="1">
    <citation type="journal article" date="2021" name="Proc. Natl. Acad. Sci. U.S.A.">
        <title>A Catalog of Tens of Thousands of Viruses from Human Metagenomes Reveals Hidden Associations with Chronic Diseases.</title>
        <authorList>
            <person name="Tisza M.J."/>
            <person name="Buck C.B."/>
        </authorList>
    </citation>
    <scope>NUCLEOTIDE SEQUENCE</scope>
    <source>
        <strain evidence="1">CtIKM86</strain>
    </source>
</reference>
<protein>
    <submittedName>
        <fullName evidence="1">Uncharacterized protein</fullName>
    </submittedName>
</protein>
<name>A0A8S5SN69_9CAUD</name>
<sequence length="71" mass="7670">MATKTQTTFGNVVHESLKTGLQMASINCLSLRELGIAAFCSAASLKQLAVNSLSAENKKYVQNQLRKLGIE</sequence>
<evidence type="ECO:0000313" key="1">
    <source>
        <dbReference type="EMBL" id="DAF52251.1"/>
    </source>
</evidence>